<evidence type="ECO:0000313" key="1">
    <source>
        <dbReference type="EMBL" id="GAA1782182.1"/>
    </source>
</evidence>
<dbReference type="EMBL" id="BAAAOB010000001">
    <property type="protein sequence ID" value="GAA1782182.1"/>
    <property type="molecule type" value="Genomic_DNA"/>
</dbReference>
<organism evidence="1 2">
    <name type="scientific">Leucobacter iarius</name>
    <dbReference type="NCBI Taxonomy" id="333963"/>
    <lineage>
        <taxon>Bacteria</taxon>
        <taxon>Bacillati</taxon>
        <taxon>Actinomycetota</taxon>
        <taxon>Actinomycetes</taxon>
        <taxon>Micrococcales</taxon>
        <taxon>Microbacteriaceae</taxon>
        <taxon>Leucobacter</taxon>
    </lineage>
</organism>
<evidence type="ECO:0000313" key="2">
    <source>
        <dbReference type="Proteomes" id="UP001500851"/>
    </source>
</evidence>
<accession>A0ABP4XIP2</accession>
<dbReference type="Proteomes" id="UP001500851">
    <property type="component" value="Unassembled WGS sequence"/>
</dbReference>
<reference evidence="2" key="1">
    <citation type="journal article" date="2019" name="Int. J. Syst. Evol. Microbiol.">
        <title>The Global Catalogue of Microorganisms (GCM) 10K type strain sequencing project: providing services to taxonomists for standard genome sequencing and annotation.</title>
        <authorList>
            <consortium name="The Broad Institute Genomics Platform"/>
            <consortium name="The Broad Institute Genome Sequencing Center for Infectious Disease"/>
            <person name="Wu L."/>
            <person name="Ma J."/>
        </authorList>
    </citation>
    <scope>NUCLEOTIDE SEQUENCE [LARGE SCALE GENOMIC DNA]</scope>
    <source>
        <strain evidence="2">JCM 14736</strain>
    </source>
</reference>
<gene>
    <name evidence="1" type="ORF">GCM10009768_08900</name>
</gene>
<keyword evidence="2" id="KW-1185">Reference proteome</keyword>
<sequence>MRKQLDLERTDATHREILRLRFNVVIAILDLERIATTHLDRDKYAARRYEILALNRAIMSHLQASRRAEYSRIIDLHDRVAITLAQRVNAGIPTGADYAAEHGKLAGLLEAWIDAYIAGNDEERFAVNEKVRRSHESLDAV</sequence>
<comment type="caution">
    <text evidence="1">The sequence shown here is derived from an EMBL/GenBank/DDBJ whole genome shotgun (WGS) entry which is preliminary data.</text>
</comment>
<proteinExistence type="predicted"/>
<protein>
    <submittedName>
        <fullName evidence="1">Uncharacterized protein</fullName>
    </submittedName>
</protein>
<name>A0ABP4XIP2_9MICO</name>